<evidence type="ECO:0000313" key="3">
    <source>
        <dbReference type="Proteomes" id="UP001372338"/>
    </source>
</evidence>
<protein>
    <submittedName>
        <fullName evidence="2">Uncharacterized protein</fullName>
    </submittedName>
</protein>
<dbReference type="AlphaFoldDB" id="A0AAN9F3M5"/>
<comment type="caution">
    <text evidence="2">The sequence shown here is derived from an EMBL/GenBank/DDBJ whole genome shotgun (WGS) entry which is preliminary data.</text>
</comment>
<proteinExistence type="predicted"/>
<dbReference type="EMBL" id="JAYWIO010000004">
    <property type="protein sequence ID" value="KAK7266833.1"/>
    <property type="molecule type" value="Genomic_DNA"/>
</dbReference>
<accession>A0AAN9F3M5</accession>
<reference evidence="2 3" key="1">
    <citation type="submission" date="2024-01" db="EMBL/GenBank/DDBJ databases">
        <title>The genomes of 5 underutilized Papilionoideae crops provide insights into root nodulation and disease resistanc.</title>
        <authorList>
            <person name="Yuan L."/>
        </authorList>
    </citation>
    <scope>NUCLEOTIDE SEQUENCE [LARGE SCALE GENOMIC DNA]</scope>
    <source>
        <strain evidence="2">ZHUSHIDOU_FW_LH</strain>
        <tissue evidence="2">Leaf</tissue>
    </source>
</reference>
<keyword evidence="3" id="KW-1185">Reference proteome</keyword>
<feature type="region of interest" description="Disordered" evidence="1">
    <location>
        <begin position="83"/>
        <end position="104"/>
    </location>
</feature>
<name>A0AAN9F3M5_CROPI</name>
<dbReference type="Proteomes" id="UP001372338">
    <property type="component" value="Unassembled WGS sequence"/>
</dbReference>
<evidence type="ECO:0000313" key="2">
    <source>
        <dbReference type="EMBL" id="KAK7266833.1"/>
    </source>
</evidence>
<sequence>MSFHQVEPLPKIFKDILNVALFLSNYPSTYFDLKTLLHKTIARREHEYKDKNMLTNHKSRSTKISLAKILRLLTLKQKQYSQKHNRKEICPPPIKNPVLKTMAP</sequence>
<evidence type="ECO:0000256" key="1">
    <source>
        <dbReference type="SAM" id="MobiDB-lite"/>
    </source>
</evidence>
<gene>
    <name evidence="2" type="ORF">RIF29_19490</name>
</gene>
<organism evidence="2 3">
    <name type="scientific">Crotalaria pallida</name>
    <name type="common">Smooth rattlebox</name>
    <name type="synonym">Crotalaria striata</name>
    <dbReference type="NCBI Taxonomy" id="3830"/>
    <lineage>
        <taxon>Eukaryota</taxon>
        <taxon>Viridiplantae</taxon>
        <taxon>Streptophyta</taxon>
        <taxon>Embryophyta</taxon>
        <taxon>Tracheophyta</taxon>
        <taxon>Spermatophyta</taxon>
        <taxon>Magnoliopsida</taxon>
        <taxon>eudicotyledons</taxon>
        <taxon>Gunneridae</taxon>
        <taxon>Pentapetalae</taxon>
        <taxon>rosids</taxon>
        <taxon>fabids</taxon>
        <taxon>Fabales</taxon>
        <taxon>Fabaceae</taxon>
        <taxon>Papilionoideae</taxon>
        <taxon>50 kb inversion clade</taxon>
        <taxon>genistoids sensu lato</taxon>
        <taxon>core genistoids</taxon>
        <taxon>Crotalarieae</taxon>
        <taxon>Crotalaria</taxon>
    </lineage>
</organism>